<dbReference type="AlphaFoldDB" id="A0A0R1XJY2"/>
<evidence type="ECO:0000256" key="1">
    <source>
        <dbReference type="ARBA" id="ARBA00010466"/>
    </source>
</evidence>
<keyword evidence="4" id="KW-0804">Transcription</keyword>
<evidence type="ECO:0000259" key="5">
    <source>
        <dbReference type="Pfam" id="PF04198"/>
    </source>
</evidence>
<dbReference type="Gene3D" id="3.40.50.1360">
    <property type="match status" value="1"/>
</dbReference>
<dbReference type="Gene3D" id="1.10.10.10">
    <property type="entry name" value="Winged helix-like DNA-binding domain superfamily/Winged helix DNA-binding domain"/>
    <property type="match status" value="1"/>
</dbReference>
<keyword evidence="2" id="KW-0805">Transcription regulation</keyword>
<dbReference type="GO" id="GO:0003677">
    <property type="term" value="F:DNA binding"/>
    <property type="evidence" value="ECO:0007669"/>
    <property type="project" value="UniProtKB-KW"/>
</dbReference>
<feature type="domain" description="Sugar-binding" evidence="5">
    <location>
        <begin position="69"/>
        <end position="322"/>
    </location>
</feature>
<evidence type="ECO:0000256" key="4">
    <source>
        <dbReference type="ARBA" id="ARBA00023163"/>
    </source>
</evidence>
<dbReference type="InterPro" id="IPR036388">
    <property type="entry name" value="WH-like_DNA-bd_sf"/>
</dbReference>
<dbReference type="Pfam" id="PF04198">
    <property type="entry name" value="Sugar-bind"/>
    <property type="match status" value="1"/>
</dbReference>
<evidence type="ECO:0000313" key="6">
    <source>
        <dbReference type="EMBL" id="KRM30480.1"/>
    </source>
</evidence>
<gene>
    <name evidence="6" type="ORF">FC83_GL001611</name>
</gene>
<dbReference type="EMBL" id="AZGA01000088">
    <property type="protein sequence ID" value="KRM30480.1"/>
    <property type="molecule type" value="Genomic_DNA"/>
</dbReference>
<keyword evidence="3" id="KW-0238">DNA-binding</keyword>
<proteinExistence type="inferred from homology"/>
<keyword evidence="7" id="KW-1185">Reference proteome</keyword>
<evidence type="ECO:0000256" key="2">
    <source>
        <dbReference type="ARBA" id="ARBA00023015"/>
    </source>
</evidence>
<dbReference type="InterPro" id="IPR037171">
    <property type="entry name" value="NagB/RpiA_transferase-like"/>
</dbReference>
<comment type="similarity">
    <text evidence="1">Belongs to the SorC transcriptional regulatory family.</text>
</comment>
<organism evidence="6 7">
    <name type="scientific">Agrilactobacillus composti DSM 18527 = JCM 14202</name>
    <dbReference type="NCBI Taxonomy" id="1423734"/>
    <lineage>
        <taxon>Bacteria</taxon>
        <taxon>Bacillati</taxon>
        <taxon>Bacillota</taxon>
        <taxon>Bacilli</taxon>
        <taxon>Lactobacillales</taxon>
        <taxon>Lactobacillaceae</taxon>
        <taxon>Agrilactobacillus</taxon>
    </lineage>
</organism>
<dbReference type="InterPro" id="IPR007324">
    <property type="entry name" value="Sugar-bd_dom_put"/>
</dbReference>
<sequence length="327" mass="36174">MNLKLLRGGAIMDSIIHQDQLAHIAHDYYLSKLSITELSKKYQLSRYLITKSLDEALASGLVSIQINSPMARNFQLETAVKKQFGIPHVAIMKDADNPGQDSSSIIEFAAEQIQLVLRQSHIVGVTWGSTVFDVVDHFHNELRDDLTFTQFLGENMKYNSASGSTRMVEKAAAKFEANYLTIPAPLYVVNDAIREGLPQEPALRRTFAAANRMDFLFCGMGTVSSIDSIPQWTQAKKEIFPGVDFSDIAGILFGRPYDIRGHFLLPEADKTLGVSLDNILATPRRLAVIKSKFKTDAALGALRGHMITDLVMNESIAQRILAAAGFN</sequence>
<dbReference type="STRING" id="1423734.FC83_GL001611"/>
<keyword evidence="6" id="KW-0456">Lyase</keyword>
<accession>A0A0R1XJY2</accession>
<dbReference type="PATRIC" id="fig|1423734.3.peg.1631"/>
<dbReference type="PANTHER" id="PTHR34294">
    <property type="entry name" value="TRANSCRIPTIONAL REGULATOR-RELATED"/>
    <property type="match status" value="1"/>
</dbReference>
<protein>
    <submittedName>
        <fullName evidence="6">Citrate lyase regulator</fullName>
    </submittedName>
</protein>
<evidence type="ECO:0000256" key="3">
    <source>
        <dbReference type="ARBA" id="ARBA00023125"/>
    </source>
</evidence>
<name>A0A0R1XJY2_9LACO</name>
<comment type="caution">
    <text evidence="6">The sequence shown here is derived from an EMBL/GenBank/DDBJ whole genome shotgun (WGS) entry which is preliminary data.</text>
</comment>
<dbReference type="PANTHER" id="PTHR34294:SF1">
    <property type="entry name" value="TRANSCRIPTIONAL REGULATOR LSRR"/>
    <property type="match status" value="1"/>
</dbReference>
<evidence type="ECO:0000313" key="7">
    <source>
        <dbReference type="Proteomes" id="UP000051236"/>
    </source>
</evidence>
<dbReference type="InterPro" id="IPR051054">
    <property type="entry name" value="SorC_transcr_regulators"/>
</dbReference>
<dbReference type="SUPFAM" id="SSF100950">
    <property type="entry name" value="NagB/RpiA/CoA transferase-like"/>
    <property type="match status" value="1"/>
</dbReference>
<dbReference type="GO" id="GO:0016829">
    <property type="term" value="F:lyase activity"/>
    <property type="evidence" value="ECO:0007669"/>
    <property type="project" value="UniProtKB-KW"/>
</dbReference>
<dbReference type="Proteomes" id="UP000051236">
    <property type="component" value="Unassembled WGS sequence"/>
</dbReference>
<dbReference type="eggNOG" id="COG2390">
    <property type="taxonomic scope" value="Bacteria"/>
</dbReference>
<reference evidence="6 7" key="1">
    <citation type="journal article" date="2015" name="Genome Announc.">
        <title>Expanding the biotechnology potential of lactobacilli through comparative genomics of 213 strains and associated genera.</title>
        <authorList>
            <person name="Sun Z."/>
            <person name="Harris H.M."/>
            <person name="McCann A."/>
            <person name="Guo C."/>
            <person name="Argimon S."/>
            <person name="Zhang W."/>
            <person name="Yang X."/>
            <person name="Jeffery I.B."/>
            <person name="Cooney J.C."/>
            <person name="Kagawa T.F."/>
            <person name="Liu W."/>
            <person name="Song Y."/>
            <person name="Salvetti E."/>
            <person name="Wrobel A."/>
            <person name="Rasinkangas P."/>
            <person name="Parkhill J."/>
            <person name="Rea M.C."/>
            <person name="O'Sullivan O."/>
            <person name="Ritari J."/>
            <person name="Douillard F.P."/>
            <person name="Paul Ross R."/>
            <person name="Yang R."/>
            <person name="Briner A.E."/>
            <person name="Felis G.E."/>
            <person name="de Vos W.M."/>
            <person name="Barrangou R."/>
            <person name="Klaenhammer T.R."/>
            <person name="Caufield P.W."/>
            <person name="Cui Y."/>
            <person name="Zhang H."/>
            <person name="O'Toole P.W."/>
        </authorList>
    </citation>
    <scope>NUCLEOTIDE SEQUENCE [LARGE SCALE GENOMIC DNA]</scope>
    <source>
        <strain evidence="6 7">DSM 18527</strain>
    </source>
</reference>
<dbReference type="GO" id="GO:0030246">
    <property type="term" value="F:carbohydrate binding"/>
    <property type="evidence" value="ECO:0007669"/>
    <property type="project" value="InterPro"/>
</dbReference>